<dbReference type="AlphaFoldDB" id="A0A4D6MQY9"/>
<dbReference type="EMBL" id="CP039352">
    <property type="protein sequence ID" value="QCE03843.1"/>
    <property type="molecule type" value="Genomic_DNA"/>
</dbReference>
<organism evidence="1 2">
    <name type="scientific">Vigna unguiculata</name>
    <name type="common">Cowpea</name>
    <dbReference type="NCBI Taxonomy" id="3917"/>
    <lineage>
        <taxon>Eukaryota</taxon>
        <taxon>Viridiplantae</taxon>
        <taxon>Streptophyta</taxon>
        <taxon>Embryophyta</taxon>
        <taxon>Tracheophyta</taxon>
        <taxon>Spermatophyta</taxon>
        <taxon>Magnoliopsida</taxon>
        <taxon>eudicotyledons</taxon>
        <taxon>Gunneridae</taxon>
        <taxon>Pentapetalae</taxon>
        <taxon>rosids</taxon>
        <taxon>fabids</taxon>
        <taxon>Fabales</taxon>
        <taxon>Fabaceae</taxon>
        <taxon>Papilionoideae</taxon>
        <taxon>50 kb inversion clade</taxon>
        <taxon>NPAAA clade</taxon>
        <taxon>indigoferoid/millettioid clade</taxon>
        <taxon>Phaseoleae</taxon>
        <taxon>Vigna</taxon>
    </lineage>
</organism>
<reference evidence="1 2" key="1">
    <citation type="submission" date="2019-04" db="EMBL/GenBank/DDBJ databases">
        <title>An improved genome assembly and genetic linkage map for asparagus bean, Vigna unguiculata ssp. sesquipedialis.</title>
        <authorList>
            <person name="Xia Q."/>
            <person name="Zhang R."/>
            <person name="Dong Y."/>
        </authorList>
    </citation>
    <scope>NUCLEOTIDE SEQUENCE [LARGE SCALE GENOMIC DNA]</scope>
    <source>
        <tissue evidence="1">Leaf</tissue>
    </source>
</reference>
<gene>
    <name evidence="1" type="ORF">DEO72_LG8g1872</name>
</gene>
<evidence type="ECO:0000313" key="1">
    <source>
        <dbReference type="EMBL" id="QCE03843.1"/>
    </source>
</evidence>
<keyword evidence="2" id="KW-1185">Reference proteome</keyword>
<sequence length="108" mass="11759">MERAAMEVRTGDAGSNEGKLAMVVAGLEAAALKARIADLRCRCKRGGSRLVQVAIVRGGPARCFDAIEMRGGCCKCVKIELFPVTWLRRWRFSTRCEEDGGLLLDEGA</sequence>
<evidence type="ECO:0000313" key="2">
    <source>
        <dbReference type="Proteomes" id="UP000501690"/>
    </source>
</evidence>
<proteinExistence type="predicted"/>
<dbReference type="Proteomes" id="UP000501690">
    <property type="component" value="Linkage Group LG8"/>
</dbReference>
<protein>
    <submittedName>
        <fullName evidence="1">Uncharacterized protein</fullName>
    </submittedName>
</protein>
<name>A0A4D6MQY9_VIGUN</name>
<accession>A0A4D6MQY9</accession>